<dbReference type="EMBL" id="WVUD01000004">
    <property type="protein sequence ID" value="MYL82248.1"/>
    <property type="molecule type" value="Genomic_DNA"/>
</dbReference>
<comment type="cofactor">
    <cofactor evidence="1">
        <name>[4Fe-4S] cluster</name>
        <dbReference type="ChEBI" id="CHEBI:49883"/>
    </cofactor>
</comment>
<reference evidence="7 8" key="1">
    <citation type="submission" date="2020-01" db="EMBL/GenBank/DDBJ databases">
        <title>Genome sequence of Desulfovibrio aerotolerans DSM 16695(T).</title>
        <authorList>
            <person name="Karnachuk O."/>
            <person name="Avakyan M."/>
            <person name="Mardanov A."/>
            <person name="Kadnikov V."/>
            <person name="Ravin N."/>
        </authorList>
    </citation>
    <scope>NUCLEOTIDE SEQUENCE [LARGE SCALE GENOMIC DNA]</scope>
    <source>
        <strain evidence="7 8">DSM 16695</strain>
    </source>
</reference>
<gene>
    <name evidence="7" type="ORF">GTA51_03735</name>
</gene>
<evidence type="ECO:0000256" key="3">
    <source>
        <dbReference type="ARBA" id="ARBA00022723"/>
    </source>
</evidence>
<dbReference type="GO" id="GO:0051536">
    <property type="term" value="F:iron-sulfur cluster binding"/>
    <property type="evidence" value="ECO:0007669"/>
    <property type="project" value="UniProtKB-KW"/>
</dbReference>
<evidence type="ECO:0000313" key="7">
    <source>
        <dbReference type="EMBL" id="MYL82248.1"/>
    </source>
</evidence>
<keyword evidence="3" id="KW-0479">Metal-binding</keyword>
<dbReference type="Proteomes" id="UP000482487">
    <property type="component" value="Unassembled WGS sequence"/>
</dbReference>
<keyword evidence="2" id="KW-0949">S-adenosyl-L-methionine</keyword>
<protein>
    <recommendedName>
        <fullName evidence="6">4Fe4S-binding SPASM domain-containing protein</fullName>
    </recommendedName>
</protein>
<dbReference type="GO" id="GO:0046872">
    <property type="term" value="F:metal ion binding"/>
    <property type="evidence" value="ECO:0007669"/>
    <property type="project" value="UniProtKB-KW"/>
</dbReference>
<evidence type="ECO:0000256" key="1">
    <source>
        <dbReference type="ARBA" id="ARBA00001966"/>
    </source>
</evidence>
<evidence type="ECO:0000256" key="4">
    <source>
        <dbReference type="ARBA" id="ARBA00023004"/>
    </source>
</evidence>
<accession>A0A7C9MGY7</accession>
<dbReference type="SUPFAM" id="SSF102114">
    <property type="entry name" value="Radical SAM enzymes"/>
    <property type="match status" value="1"/>
</dbReference>
<keyword evidence="5" id="KW-0411">Iron-sulfur</keyword>
<dbReference type="GO" id="GO:0003824">
    <property type="term" value="F:catalytic activity"/>
    <property type="evidence" value="ECO:0007669"/>
    <property type="project" value="InterPro"/>
</dbReference>
<dbReference type="PANTHER" id="PTHR11228:SF7">
    <property type="entry name" value="PQQA PEPTIDE CYCLASE"/>
    <property type="match status" value="1"/>
</dbReference>
<proteinExistence type="predicted"/>
<dbReference type="PANTHER" id="PTHR11228">
    <property type="entry name" value="RADICAL SAM DOMAIN PROTEIN"/>
    <property type="match status" value="1"/>
</dbReference>
<dbReference type="InterPro" id="IPR058240">
    <property type="entry name" value="rSAM_sf"/>
</dbReference>
<comment type="caution">
    <text evidence="7">The sequence shown here is derived from an EMBL/GenBank/DDBJ whole genome shotgun (WGS) entry which is preliminary data.</text>
</comment>
<sequence length="371" mass="42307">MDNIKKILVQDERYRERIETCLKSPSVFIAPTNYCNFSCLYCSTKNTQKSKINIDLDFAKTIVDQCIENNWDFSFGQTYEPFLHPKISRLIRYVHENGKVFSSATNAMKIPADVFDLPMNLIISYSADESDYRFRQSSLAYDLYQNKIVQFVRHRIANTIPGLITLQIADYSIFKGVFAYDKRIYEVGQIYQKSQKLLRQLGLAGSVDDSEWRNNISQRRALVLFESQCTKIQVEPTKIMPNTYEAFASMPLSYENRGYCDSCFTTMSIQADGEVAFCCCDPTAQVVAGAIDLKSNLRDFWLGREMSEIRNSFRMFAPKHSFCAQCLSNVSENIKPLLTVKDPALVAAILASHGIVDDLPWCSFPKPLVGI</sequence>
<keyword evidence="8" id="KW-1185">Reference proteome</keyword>
<dbReference type="AlphaFoldDB" id="A0A7C9MGY7"/>
<dbReference type="OrthoDB" id="9808591at2"/>
<dbReference type="CDD" id="cd21109">
    <property type="entry name" value="SPASM"/>
    <property type="match status" value="1"/>
</dbReference>
<evidence type="ECO:0000313" key="8">
    <source>
        <dbReference type="Proteomes" id="UP000482487"/>
    </source>
</evidence>
<dbReference type="RefSeq" id="WP_160958811.1">
    <property type="nucleotide sequence ID" value="NZ_WVUD01000004.1"/>
</dbReference>
<dbReference type="Pfam" id="PF13186">
    <property type="entry name" value="SPASM"/>
    <property type="match status" value="1"/>
</dbReference>
<feature type="domain" description="4Fe4S-binding SPASM" evidence="6">
    <location>
        <begin position="260"/>
        <end position="326"/>
    </location>
</feature>
<dbReference type="SFLD" id="SFLDS00029">
    <property type="entry name" value="Radical_SAM"/>
    <property type="match status" value="1"/>
</dbReference>
<dbReference type="InterPro" id="IPR023885">
    <property type="entry name" value="4Fe4S-binding_SPASM_dom"/>
</dbReference>
<dbReference type="InterPro" id="IPR050377">
    <property type="entry name" value="Radical_SAM_PqqE_MftC-like"/>
</dbReference>
<dbReference type="InterPro" id="IPR007197">
    <property type="entry name" value="rSAM"/>
</dbReference>
<keyword evidence="4" id="KW-0408">Iron</keyword>
<dbReference type="Gene3D" id="3.20.20.70">
    <property type="entry name" value="Aldolase class I"/>
    <property type="match status" value="1"/>
</dbReference>
<dbReference type="InterPro" id="IPR013785">
    <property type="entry name" value="Aldolase_TIM"/>
</dbReference>
<name>A0A7C9MGY7_9BACT</name>
<evidence type="ECO:0000259" key="6">
    <source>
        <dbReference type="Pfam" id="PF13186"/>
    </source>
</evidence>
<evidence type="ECO:0000256" key="2">
    <source>
        <dbReference type="ARBA" id="ARBA00022691"/>
    </source>
</evidence>
<evidence type="ECO:0000256" key="5">
    <source>
        <dbReference type="ARBA" id="ARBA00023014"/>
    </source>
</evidence>
<organism evidence="7 8">
    <name type="scientific">Solidesulfovibrio aerotolerans</name>
    <dbReference type="NCBI Taxonomy" id="295255"/>
    <lineage>
        <taxon>Bacteria</taxon>
        <taxon>Pseudomonadati</taxon>
        <taxon>Thermodesulfobacteriota</taxon>
        <taxon>Desulfovibrionia</taxon>
        <taxon>Desulfovibrionales</taxon>
        <taxon>Desulfovibrionaceae</taxon>
        <taxon>Solidesulfovibrio</taxon>
    </lineage>
</organism>